<feature type="transmembrane region" description="Helical" evidence="2">
    <location>
        <begin position="7"/>
        <end position="31"/>
    </location>
</feature>
<dbReference type="EMBL" id="JAVMIP010000011">
    <property type="protein sequence ID" value="MDS3861353.1"/>
    <property type="molecule type" value="Genomic_DNA"/>
</dbReference>
<protein>
    <submittedName>
        <fullName evidence="3">YggT family protein</fullName>
    </submittedName>
</protein>
<dbReference type="PANTHER" id="PTHR33219:SF14">
    <property type="entry name" value="PROTEIN COFACTOR ASSEMBLY OF COMPLEX C SUBUNIT B CCB3, CHLOROPLASTIC-RELATED"/>
    <property type="match status" value="1"/>
</dbReference>
<comment type="similarity">
    <text evidence="1">Belongs to the YggT family.</text>
</comment>
<keyword evidence="2" id="KW-0472">Membrane</keyword>
<dbReference type="PANTHER" id="PTHR33219">
    <property type="entry name" value="YLMG HOMOLOG PROTEIN 2, CHLOROPLASTIC"/>
    <property type="match status" value="1"/>
</dbReference>
<proteinExistence type="inferred from homology"/>
<dbReference type="GO" id="GO:0016020">
    <property type="term" value="C:membrane"/>
    <property type="evidence" value="ECO:0007669"/>
    <property type="project" value="InterPro"/>
</dbReference>
<keyword evidence="4" id="KW-1185">Reference proteome</keyword>
<evidence type="ECO:0000313" key="4">
    <source>
        <dbReference type="Proteomes" id="UP001268256"/>
    </source>
</evidence>
<dbReference type="RefSeq" id="WP_322878596.1">
    <property type="nucleotide sequence ID" value="NZ_JAVMIP010000011.1"/>
</dbReference>
<organism evidence="3 4">
    <name type="scientific">Pseudocalidococcus azoricus BACA0444</name>
    <dbReference type="NCBI Taxonomy" id="2918990"/>
    <lineage>
        <taxon>Bacteria</taxon>
        <taxon>Bacillati</taxon>
        <taxon>Cyanobacteriota</taxon>
        <taxon>Cyanophyceae</taxon>
        <taxon>Acaryochloridales</taxon>
        <taxon>Thermosynechococcaceae</taxon>
        <taxon>Pseudocalidococcus</taxon>
        <taxon>Pseudocalidococcus azoricus</taxon>
    </lineage>
</organism>
<dbReference type="Proteomes" id="UP001268256">
    <property type="component" value="Unassembled WGS sequence"/>
</dbReference>
<evidence type="ECO:0000256" key="1">
    <source>
        <dbReference type="ARBA" id="ARBA00010894"/>
    </source>
</evidence>
<gene>
    <name evidence="3" type="ORF">RIF25_11090</name>
</gene>
<sequence>MQPLEWINLGLGLVLGLLTLLFILRIVLTWYPQANLGQFPFNWVATPTEPFLVPTRKIIPPIGGVDISPVIWVAIISLLRELLVGEQGLLYLLWR</sequence>
<keyword evidence="2" id="KW-1133">Transmembrane helix</keyword>
<comment type="caution">
    <text evidence="3">The sequence shown here is derived from an EMBL/GenBank/DDBJ whole genome shotgun (WGS) entry which is preliminary data.</text>
</comment>
<keyword evidence="2" id="KW-0812">Transmembrane</keyword>
<dbReference type="AlphaFoldDB" id="A0AAE4FT46"/>
<evidence type="ECO:0000313" key="3">
    <source>
        <dbReference type="EMBL" id="MDS3861353.1"/>
    </source>
</evidence>
<dbReference type="InterPro" id="IPR003425">
    <property type="entry name" value="CCB3/YggT"/>
</dbReference>
<accession>A0AAE4FT46</accession>
<reference evidence="4" key="1">
    <citation type="submission" date="2023-07" db="EMBL/GenBank/DDBJ databases">
        <authorList>
            <person name="Luz R."/>
            <person name="Cordeiro R."/>
            <person name="Fonseca A."/>
            <person name="Goncalves V."/>
        </authorList>
    </citation>
    <scope>NUCLEOTIDE SEQUENCE [LARGE SCALE GENOMIC DNA]</scope>
    <source>
        <strain evidence="4">BACA0444</strain>
    </source>
</reference>
<dbReference type="Pfam" id="PF02325">
    <property type="entry name" value="CCB3_YggT"/>
    <property type="match status" value="1"/>
</dbReference>
<evidence type="ECO:0000256" key="2">
    <source>
        <dbReference type="SAM" id="Phobius"/>
    </source>
</evidence>
<name>A0AAE4FT46_9CYAN</name>